<gene>
    <name evidence="1" type="ORF">B0H17DRAFT_435951</name>
</gene>
<reference evidence="1" key="1">
    <citation type="submission" date="2023-03" db="EMBL/GenBank/DDBJ databases">
        <title>Massive genome expansion in bonnet fungi (Mycena s.s.) driven by repeated elements and novel gene families across ecological guilds.</title>
        <authorList>
            <consortium name="Lawrence Berkeley National Laboratory"/>
            <person name="Harder C.B."/>
            <person name="Miyauchi S."/>
            <person name="Viragh M."/>
            <person name="Kuo A."/>
            <person name="Thoen E."/>
            <person name="Andreopoulos B."/>
            <person name="Lu D."/>
            <person name="Skrede I."/>
            <person name="Drula E."/>
            <person name="Henrissat B."/>
            <person name="Morin E."/>
            <person name="Kohler A."/>
            <person name="Barry K."/>
            <person name="LaButti K."/>
            <person name="Morin E."/>
            <person name="Salamov A."/>
            <person name="Lipzen A."/>
            <person name="Mereny Z."/>
            <person name="Hegedus B."/>
            <person name="Baldrian P."/>
            <person name="Stursova M."/>
            <person name="Weitz H."/>
            <person name="Taylor A."/>
            <person name="Grigoriev I.V."/>
            <person name="Nagy L.G."/>
            <person name="Martin F."/>
            <person name="Kauserud H."/>
        </authorList>
    </citation>
    <scope>NUCLEOTIDE SEQUENCE</scope>
    <source>
        <strain evidence="1">CBHHK067</strain>
    </source>
</reference>
<evidence type="ECO:0008006" key="3">
    <source>
        <dbReference type="Google" id="ProtNLM"/>
    </source>
</evidence>
<dbReference type="InterPro" id="IPR029058">
    <property type="entry name" value="AB_hydrolase_fold"/>
</dbReference>
<sequence>MAAGAVTLDLIPTLRQLSGLLLKSQYAVEEHAIAVEGSKIRVRTISPTPEGTENHEFPILVYYYGGGWALWDLDLNEFDLRILTVDVRLTQGLSQRSDNELQSRRGLIHHPDI</sequence>
<accession>A0AAD7CGX0</accession>
<organism evidence="1 2">
    <name type="scientific">Mycena rosella</name>
    <name type="common">Pink bonnet</name>
    <name type="synonym">Agaricus rosellus</name>
    <dbReference type="NCBI Taxonomy" id="1033263"/>
    <lineage>
        <taxon>Eukaryota</taxon>
        <taxon>Fungi</taxon>
        <taxon>Dikarya</taxon>
        <taxon>Basidiomycota</taxon>
        <taxon>Agaricomycotina</taxon>
        <taxon>Agaricomycetes</taxon>
        <taxon>Agaricomycetidae</taxon>
        <taxon>Agaricales</taxon>
        <taxon>Marasmiineae</taxon>
        <taxon>Mycenaceae</taxon>
        <taxon>Mycena</taxon>
    </lineage>
</organism>
<dbReference type="EMBL" id="JARKIE010000383">
    <property type="protein sequence ID" value="KAJ7648142.1"/>
    <property type="molecule type" value="Genomic_DNA"/>
</dbReference>
<comment type="caution">
    <text evidence="1">The sequence shown here is derived from an EMBL/GenBank/DDBJ whole genome shotgun (WGS) entry which is preliminary data.</text>
</comment>
<name>A0AAD7CGX0_MYCRO</name>
<evidence type="ECO:0000313" key="2">
    <source>
        <dbReference type="Proteomes" id="UP001221757"/>
    </source>
</evidence>
<keyword evidence="2" id="KW-1185">Reference proteome</keyword>
<dbReference type="AlphaFoldDB" id="A0AAD7CGX0"/>
<dbReference type="Proteomes" id="UP001221757">
    <property type="component" value="Unassembled WGS sequence"/>
</dbReference>
<dbReference type="Gene3D" id="3.40.50.1820">
    <property type="entry name" value="alpha/beta hydrolase"/>
    <property type="match status" value="1"/>
</dbReference>
<protein>
    <recommendedName>
        <fullName evidence="3">Alpha/beta hydrolase fold-3 domain-containing protein</fullName>
    </recommendedName>
</protein>
<dbReference type="SUPFAM" id="SSF53474">
    <property type="entry name" value="alpha/beta-Hydrolases"/>
    <property type="match status" value="1"/>
</dbReference>
<evidence type="ECO:0000313" key="1">
    <source>
        <dbReference type="EMBL" id="KAJ7648142.1"/>
    </source>
</evidence>
<proteinExistence type="predicted"/>